<evidence type="ECO:0000313" key="9">
    <source>
        <dbReference type="EMBL" id="GAA5160159.1"/>
    </source>
</evidence>
<dbReference type="RefSeq" id="WP_185060402.1">
    <property type="nucleotide sequence ID" value="NZ_BAABJP010000020.1"/>
</dbReference>
<keyword evidence="7" id="KW-0067">ATP-binding</keyword>
<evidence type="ECO:0000256" key="2">
    <source>
        <dbReference type="ARBA" id="ARBA00011738"/>
    </source>
</evidence>
<evidence type="ECO:0000313" key="10">
    <source>
        <dbReference type="Proteomes" id="UP001428817"/>
    </source>
</evidence>
<protein>
    <recommendedName>
        <fullName evidence="3">S-methyl-5-thioribose kinase</fullName>
        <ecNumber evidence="3">2.7.1.100</ecNumber>
    </recommendedName>
</protein>
<reference evidence="10" key="1">
    <citation type="journal article" date="2019" name="Int. J. Syst. Evol. Microbiol.">
        <title>The Global Catalogue of Microorganisms (GCM) 10K type strain sequencing project: providing services to taxonomists for standard genome sequencing and annotation.</title>
        <authorList>
            <consortium name="The Broad Institute Genomics Platform"/>
            <consortium name="The Broad Institute Genome Sequencing Center for Infectious Disease"/>
            <person name="Wu L."/>
            <person name="Ma J."/>
        </authorList>
    </citation>
    <scope>NUCLEOTIDE SEQUENCE [LARGE SCALE GENOMIC DNA]</scope>
    <source>
        <strain evidence="10">JCM 18303</strain>
    </source>
</reference>
<dbReference type="InterPro" id="IPR011009">
    <property type="entry name" value="Kinase-like_dom_sf"/>
</dbReference>
<gene>
    <name evidence="9" type="primary">mtnK</name>
    <name evidence="9" type="ORF">GCM10023321_42300</name>
</gene>
<dbReference type="Pfam" id="PF01636">
    <property type="entry name" value="APH"/>
    <property type="match status" value="1"/>
</dbReference>
<evidence type="ECO:0000256" key="1">
    <source>
        <dbReference type="ARBA" id="ARBA00010165"/>
    </source>
</evidence>
<dbReference type="SUPFAM" id="SSF56112">
    <property type="entry name" value="Protein kinase-like (PK-like)"/>
    <property type="match status" value="1"/>
</dbReference>
<dbReference type="NCBIfam" id="TIGR01767">
    <property type="entry name" value="MTRK"/>
    <property type="match status" value="1"/>
</dbReference>
<evidence type="ECO:0000256" key="3">
    <source>
        <dbReference type="ARBA" id="ARBA00012128"/>
    </source>
</evidence>
<evidence type="ECO:0000256" key="7">
    <source>
        <dbReference type="ARBA" id="ARBA00022840"/>
    </source>
</evidence>
<evidence type="ECO:0000256" key="4">
    <source>
        <dbReference type="ARBA" id="ARBA00022679"/>
    </source>
</evidence>
<feature type="domain" description="Aminoglycoside phosphotransferase" evidence="8">
    <location>
        <begin position="30"/>
        <end position="296"/>
    </location>
</feature>
<sequence>MTSLTASEVPSYLAARPALCGLVDPATLTVSEVGDGNLNLVFICADGAGRRVVLKQALPYVRLVGPDWPMTEERATREANALRVHGQLSDNICRLIDFDADRYVLVLEDLSDHEVLRTRLNAGGPHAGVTEPLAEYVADVAFGTSFLALGEEEFRRRAAAAANPELCAITEDLILTEPFLGAARNSVRPSAEPLVAELQADPAWVDAAMAMKHRFVTVQEALLHGDLHSGSVFVRGTEGSPDFSVKAFDPEFAWYGPVGFDLGLLWANMLFAAARAEVLGDHARARDLVATCEITWDRFRTRLRGHWPDRRCPAKYPDAYLTRWLAEIRADALGFAGCEAARRTIGLAKVSDLETLDDPGYARAATAMLRSSRLLLLRRATLGFDQLVDAFFGLLGSARCAG</sequence>
<dbReference type="EC" id="2.7.1.100" evidence="3"/>
<accession>A0ABP9QDM7</accession>
<comment type="subunit">
    <text evidence="2">Homodimer.</text>
</comment>
<keyword evidence="10" id="KW-1185">Reference proteome</keyword>
<dbReference type="GO" id="GO:0016301">
    <property type="term" value="F:kinase activity"/>
    <property type="evidence" value="ECO:0007669"/>
    <property type="project" value="UniProtKB-KW"/>
</dbReference>
<dbReference type="PANTHER" id="PTHR34273:SF2">
    <property type="entry name" value="METHYLTHIORIBOSE KINASE"/>
    <property type="match status" value="1"/>
</dbReference>
<keyword evidence="5" id="KW-0547">Nucleotide-binding</keyword>
<dbReference type="Proteomes" id="UP001428817">
    <property type="component" value="Unassembled WGS sequence"/>
</dbReference>
<evidence type="ECO:0000256" key="5">
    <source>
        <dbReference type="ARBA" id="ARBA00022741"/>
    </source>
</evidence>
<evidence type="ECO:0000256" key="6">
    <source>
        <dbReference type="ARBA" id="ARBA00022777"/>
    </source>
</evidence>
<keyword evidence="6 9" id="KW-0418">Kinase</keyword>
<dbReference type="Gene3D" id="3.30.200.20">
    <property type="entry name" value="Phosphorylase Kinase, domain 1"/>
    <property type="match status" value="1"/>
</dbReference>
<dbReference type="Gene3D" id="3.90.1200.10">
    <property type="match status" value="1"/>
</dbReference>
<organism evidence="9 10">
    <name type="scientific">Pseudonocardia eucalypti</name>
    <dbReference type="NCBI Taxonomy" id="648755"/>
    <lineage>
        <taxon>Bacteria</taxon>
        <taxon>Bacillati</taxon>
        <taxon>Actinomycetota</taxon>
        <taxon>Actinomycetes</taxon>
        <taxon>Pseudonocardiales</taxon>
        <taxon>Pseudonocardiaceae</taxon>
        <taxon>Pseudonocardia</taxon>
    </lineage>
</organism>
<keyword evidence="4" id="KW-0808">Transferase</keyword>
<dbReference type="InterPro" id="IPR002575">
    <property type="entry name" value="Aminoglycoside_PTrfase"/>
</dbReference>
<evidence type="ECO:0000259" key="8">
    <source>
        <dbReference type="Pfam" id="PF01636"/>
    </source>
</evidence>
<dbReference type="EMBL" id="BAABJP010000020">
    <property type="protein sequence ID" value="GAA5160159.1"/>
    <property type="molecule type" value="Genomic_DNA"/>
</dbReference>
<comment type="similarity">
    <text evidence="1">Belongs to the methylthioribose kinase family.</text>
</comment>
<dbReference type="PANTHER" id="PTHR34273">
    <property type="entry name" value="METHYLTHIORIBOSE KINASE"/>
    <property type="match status" value="1"/>
</dbReference>
<dbReference type="InterPro" id="IPR009212">
    <property type="entry name" value="Methylthioribose_kinase"/>
</dbReference>
<proteinExistence type="inferred from homology"/>
<name>A0ABP9QDM7_9PSEU</name>
<comment type="caution">
    <text evidence="9">The sequence shown here is derived from an EMBL/GenBank/DDBJ whole genome shotgun (WGS) entry which is preliminary data.</text>
</comment>